<keyword evidence="1" id="KW-0378">Hydrolase</keyword>
<dbReference type="Gene3D" id="3.40.630.40">
    <property type="entry name" value="Zn-dependent exopeptidases"/>
    <property type="match status" value="1"/>
</dbReference>
<keyword evidence="4" id="KW-1185">Reference proteome</keyword>
<evidence type="ECO:0000256" key="1">
    <source>
        <dbReference type="ARBA" id="ARBA00022801"/>
    </source>
</evidence>
<dbReference type="SUPFAM" id="SSF53187">
    <property type="entry name" value="Zn-dependent exopeptidases"/>
    <property type="match status" value="1"/>
</dbReference>
<dbReference type="EMBL" id="KP280062">
    <property type="protein sequence ID" value="AJF40686.1"/>
    <property type="molecule type" value="Genomic_DNA"/>
</dbReference>
<evidence type="ECO:0000259" key="2">
    <source>
        <dbReference type="SMART" id="SM00646"/>
    </source>
</evidence>
<dbReference type="KEGG" id="vg:26625624"/>
<dbReference type="GO" id="GO:0009253">
    <property type="term" value="P:peptidoglycan catabolic process"/>
    <property type="evidence" value="ECO:0007669"/>
    <property type="project" value="InterPro"/>
</dbReference>
<feature type="domain" description="MurNAc-LAA" evidence="2">
    <location>
        <begin position="59"/>
        <end position="167"/>
    </location>
</feature>
<dbReference type="InterPro" id="IPR002508">
    <property type="entry name" value="MurNAc-LAA_cat"/>
</dbReference>
<sequence>MKICLSVGHSEKEQGAVNQTYGVTEFQFNSALAPLIKEQLHKLGHEVVLVWRESLKDLPKKINATGADVAVELHCNAFNKIASGTEVLHYPSSKRGAKLAQFIQDSIIDILDLRDRGVKPSERELILRATSMPCVILEPGFIDNDVDYLLMENHKEELALAIASGIHEYSLTLR</sequence>
<dbReference type="Proteomes" id="UP000031803">
    <property type="component" value="Segment"/>
</dbReference>
<accession>A0A0B5GYD7</accession>
<dbReference type="InterPro" id="IPR050695">
    <property type="entry name" value="N-acetylmuramoyl_amidase_3"/>
</dbReference>
<gene>
    <name evidence="3" type="ORF">SBVP1_0028</name>
</gene>
<evidence type="ECO:0000313" key="4">
    <source>
        <dbReference type="Proteomes" id="UP000031803"/>
    </source>
</evidence>
<dbReference type="Pfam" id="PF01520">
    <property type="entry name" value="Amidase_3"/>
    <property type="match status" value="1"/>
</dbReference>
<reference evidence="3 4" key="1">
    <citation type="submission" date="2014-12" db="EMBL/GenBank/DDBJ databases">
        <title>Complete genome sequences of three Vibrio cholerae specific bacteriophages.</title>
        <authorList>
            <person name="Bhandare S.G."/>
            <person name="Warry A."/>
            <person name="Emes R.D."/>
            <person name="Hooton S.P.T."/>
            <person name="Barrow P.A."/>
            <person name="Atterbury R.J."/>
        </authorList>
    </citation>
    <scope>NUCLEOTIDE SEQUENCE [LARGE SCALE GENOMIC DNA]</scope>
</reference>
<dbReference type="RefSeq" id="YP_009198546.1">
    <property type="nucleotide sequence ID" value="NC_028799.1"/>
</dbReference>
<organism evidence="3 4">
    <name type="scientific">Vibrio phage phi 1</name>
    <dbReference type="NCBI Taxonomy" id="1589297"/>
    <lineage>
        <taxon>Viruses</taxon>
        <taxon>Duplodnaviria</taxon>
        <taxon>Heunggongvirae</taxon>
        <taxon>Uroviricota</taxon>
        <taxon>Caudoviricetes</taxon>
        <taxon>Schitoviridae</taxon>
        <taxon>Pacinivirus</taxon>
        <taxon>Pacinivirus phi1</taxon>
    </lineage>
</organism>
<dbReference type="PANTHER" id="PTHR30404:SF0">
    <property type="entry name" value="N-ACETYLMURAMOYL-L-ALANINE AMIDASE AMIC"/>
    <property type="match status" value="1"/>
</dbReference>
<evidence type="ECO:0000313" key="3">
    <source>
        <dbReference type="EMBL" id="AJF40686.1"/>
    </source>
</evidence>
<dbReference type="CDD" id="cd02696">
    <property type="entry name" value="MurNAc-LAA"/>
    <property type="match status" value="1"/>
</dbReference>
<dbReference type="PANTHER" id="PTHR30404">
    <property type="entry name" value="N-ACETYLMURAMOYL-L-ALANINE AMIDASE"/>
    <property type="match status" value="1"/>
</dbReference>
<proteinExistence type="predicted"/>
<dbReference type="OrthoDB" id="5533at10239"/>
<dbReference type="GO" id="GO:0008745">
    <property type="term" value="F:N-acetylmuramoyl-L-alanine amidase activity"/>
    <property type="evidence" value="ECO:0007669"/>
    <property type="project" value="InterPro"/>
</dbReference>
<dbReference type="GeneID" id="26625624"/>
<dbReference type="SMART" id="SM00646">
    <property type="entry name" value="Ami_3"/>
    <property type="match status" value="1"/>
</dbReference>
<name>A0A0B5GYD7_9CAUD</name>
<protein>
    <submittedName>
        <fullName evidence="3">N-acetylmuramoyl-L-alanine amidase</fullName>
    </submittedName>
</protein>